<dbReference type="FunFam" id="3.10.20.740:FF:000001">
    <property type="entry name" value="NADH-quinone oxidoreductase subunit G"/>
    <property type="match status" value="1"/>
</dbReference>
<keyword evidence="6" id="KW-0808">Transferase</keyword>
<dbReference type="PROSITE" id="PS51085">
    <property type="entry name" value="2FE2S_FER_2"/>
    <property type="match status" value="1"/>
</dbReference>
<dbReference type="GeneID" id="87922512"/>
<dbReference type="EMBL" id="JAWRVG010000036">
    <property type="protein sequence ID" value="KAK4067101.1"/>
    <property type="molecule type" value="Genomic_DNA"/>
</dbReference>
<dbReference type="CDD" id="cd00207">
    <property type="entry name" value="fer2"/>
    <property type="match status" value="1"/>
</dbReference>
<comment type="similarity">
    <text evidence="4">Belongs to the SELO family.</text>
</comment>
<feature type="domain" description="2Fe-2S ferredoxin-type" evidence="21">
    <location>
        <begin position="721"/>
        <end position="799"/>
    </location>
</feature>
<evidence type="ECO:0000256" key="14">
    <source>
        <dbReference type="ARBA" id="ARBA00023014"/>
    </source>
</evidence>
<dbReference type="GO" id="GO:0016020">
    <property type="term" value="C:membrane"/>
    <property type="evidence" value="ECO:0007669"/>
    <property type="project" value="InterPro"/>
</dbReference>
<dbReference type="SUPFAM" id="SSF53706">
    <property type="entry name" value="Formate dehydrogenase/DMSO reductase, domains 1-3"/>
    <property type="match status" value="1"/>
</dbReference>
<evidence type="ECO:0000256" key="2">
    <source>
        <dbReference type="ARBA" id="ARBA00001966"/>
    </source>
</evidence>
<keyword evidence="9" id="KW-0547">Nucleotide-binding</keyword>
<keyword evidence="10" id="KW-0067">ATP-binding</keyword>
<keyword evidence="12" id="KW-1278">Translocase</keyword>
<feature type="domain" description="4Fe-4S Mo/W bis-MGD-type" evidence="22">
    <location>
        <begin position="938"/>
        <end position="994"/>
    </location>
</feature>
<dbReference type="PROSITE" id="PS51839">
    <property type="entry name" value="4FE4S_HC3"/>
    <property type="match status" value="1"/>
</dbReference>
<dbReference type="HAMAP" id="MF_00692">
    <property type="entry name" value="SelO"/>
    <property type="match status" value="1"/>
</dbReference>
<evidence type="ECO:0000313" key="25">
    <source>
        <dbReference type="Proteomes" id="UP001273209"/>
    </source>
</evidence>
<dbReference type="Gene3D" id="3.30.70.20">
    <property type="match status" value="1"/>
</dbReference>
<evidence type="ECO:0000256" key="3">
    <source>
        <dbReference type="ARBA" id="ARBA00005404"/>
    </source>
</evidence>
<evidence type="ECO:0000259" key="22">
    <source>
        <dbReference type="PROSITE" id="PS51669"/>
    </source>
</evidence>
<dbReference type="Pfam" id="PF22151">
    <property type="entry name" value="Fer4_NDSU1"/>
    <property type="match status" value="1"/>
</dbReference>
<dbReference type="InterPro" id="IPR010228">
    <property type="entry name" value="NADH_UbQ_OxRdtase_Gsu"/>
</dbReference>
<dbReference type="Pfam" id="PF02696">
    <property type="entry name" value="SelO"/>
    <property type="match status" value="1"/>
</dbReference>
<dbReference type="SUPFAM" id="SSF54862">
    <property type="entry name" value="4Fe-4S ferredoxins"/>
    <property type="match status" value="1"/>
</dbReference>
<evidence type="ECO:0000256" key="17">
    <source>
        <dbReference type="ARBA" id="ARBA00034078"/>
    </source>
</evidence>
<keyword evidence="15" id="KW-0520">NAD</keyword>
<comment type="cofactor">
    <cofactor evidence="2">
        <name>[4Fe-4S] cluster</name>
        <dbReference type="ChEBI" id="CHEBI:49883"/>
    </cofactor>
</comment>
<dbReference type="InterPro" id="IPR006963">
    <property type="entry name" value="Mopterin_OxRdtase_4Fe-4S_dom"/>
</dbReference>
<dbReference type="PROSITE" id="PS51669">
    <property type="entry name" value="4FE4S_MOW_BIS_MGD"/>
    <property type="match status" value="1"/>
</dbReference>
<dbReference type="InterPro" id="IPR036010">
    <property type="entry name" value="2Fe-2S_ferredoxin-like_sf"/>
</dbReference>
<feature type="region of interest" description="Disordered" evidence="20">
    <location>
        <begin position="22"/>
        <end position="43"/>
    </location>
</feature>
<evidence type="ECO:0000256" key="13">
    <source>
        <dbReference type="ARBA" id="ARBA00023004"/>
    </source>
</evidence>
<dbReference type="Pfam" id="PF13510">
    <property type="entry name" value="Fer2_4"/>
    <property type="match status" value="1"/>
</dbReference>
<comment type="similarity">
    <text evidence="3 19">Belongs to the complex I 75 kDa subunit family.</text>
</comment>
<evidence type="ECO:0000256" key="8">
    <source>
        <dbReference type="ARBA" id="ARBA00022723"/>
    </source>
</evidence>
<dbReference type="InterPro" id="IPR019574">
    <property type="entry name" value="NADH_UbQ_OxRdtase_Gsu_4Fe4S-bd"/>
</dbReference>
<dbReference type="GO" id="GO:0016651">
    <property type="term" value="F:oxidoreductase activity, acting on NAD(P)H"/>
    <property type="evidence" value="ECO:0007669"/>
    <property type="project" value="InterPro"/>
</dbReference>
<keyword evidence="5" id="KW-0004">4Fe-4S</keyword>
<evidence type="ECO:0000256" key="19">
    <source>
        <dbReference type="RuleBase" id="RU004523"/>
    </source>
</evidence>
<proteinExistence type="inferred from homology"/>
<dbReference type="FunFam" id="3.30.200.210:FF:000002">
    <property type="entry name" value="NADH-ubiquinone oxidoreductase 75 kDa subunit"/>
    <property type="match status" value="1"/>
</dbReference>
<evidence type="ECO:0000256" key="1">
    <source>
        <dbReference type="ARBA" id="ARBA00001946"/>
    </source>
</evidence>
<evidence type="ECO:0000256" key="6">
    <source>
        <dbReference type="ARBA" id="ARBA00022679"/>
    </source>
</evidence>
<evidence type="ECO:0000256" key="18">
    <source>
        <dbReference type="ARBA" id="ARBA00070722"/>
    </source>
</evidence>
<dbReference type="Pfam" id="PF00384">
    <property type="entry name" value="Molybdopterin"/>
    <property type="match status" value="1"/>
</dbReference>
<evidence type="ECO:0000256" key="12">
    <source>
        <dbReference type="ARBA" id="ARBA00022967"/>
    </source>
</evidence>
<dbReference type="Gene3D" id="3.40.50.740">
    <property type="match status" value="1"/>
</dbReference>
<feature type="domain" description="4Fe-4S His(Cys)3-ligated-type" evidence="23">
    <location>
        <begin position="799"/>
        <end position="838"/>
    </location>
</feature>
<accession>A0AAE1I939</accession>
<dbReference type="FunFam" id="3.40.50.740:FF:000033">
    <property type="entry name" value="NUAM protein"/>
    <property type="match status" value="1"/>
</dbReference>
<evidence type="ECO:0000256" key="5">
    <source>
        <dbReference type="ARBA" id="ARBA00022485"/>
    </source>
</evidence>
<evidence type="ECO:0000256" key="15">
    <source>
        <dbReference type="ARBA" id="ARBA00023027"/>
    </source>
</evidence>
<dbReference type="Gene3D" id="3.10.20.740">
    <property type="match status" value="1"/>
</dbReference>
<comment type="cofactor">
    <cofactor evidence="1">
        <name>Mg(2+)</name>
        <dbReference type="ChEBI" id="CHEBI:18420"/>
    </cofactor>
</comment>
<keyword evidence="14" id="KW-0411">Iron-sulfur</keyword>
<comment type="caution">
    <text evidence="24">The sequence shown here is derived from an EMBL/GenBank/DDBJ whole genome shotgun (WGS) entry which is preliminary data.</text>
</comment>
<dbReference type="CDD" id="cd02773">
    <property type="entry name" value="MopB_Res-Cmplx1_Nad11"/>
    <property type="match status" value="1"/>
</dbReference>
<dbReference type="PANTHER" id="PTHR32057">
    <property type="entry name" value="PROTEIN ADENYLYLTRANSFERASE SELO, MITOCHONDRIAL"/>
    <property type="match status" value="1"/>
</dbReference>
<dbReference type="Proteomes" id="UP001273209">
    <property type="component" value="Unassembled WGS sequence"/>
</dbReference>
<comment type="cofactor">
    <cofactor evidence="17">
        <name>[2Fe-2S] cluster</name>
        <dbReference type="ChEBI" id="CHEBI:190135"/>
    </cofactor>
</comment>
<dbReference type="InterPro" id="IPR000283">
    <property type="entry name" value="NADH_UbQ_OxRdtase_75kDa_su_CS"/>
</dbReference>
<dbReference type="GO" id="GO:0005524">
    <property type="term" value="F:ATP binding"/>
    <property type="evidence" value="ECO:0007669"/>
    <property type="project" value="UniProtKB-KW"/>
</dbReference>
<keyword evidence="13" id="KW-0408">Iron</keyword>
<dbReference type="GO" id="GO:0046872">
    <property type="term" value="F:metal ion binding"/>
    <property type="evidence" value="ECO:0007669"/>
    <property type="project" value="UniProtKB-KW"/>
</dbReference>
<dbReference type="GO" id="GO:0051539">
    <property type="term" value="F:4 iron, 4 sulfur cluster binding"/>
    <property type="evidence" value="ECO:0007669"/>
    <property type="project" value="UniProtKB-KW"/>
</dbReference>
<dbReference type="SMART" id="SM00929">
    <property type="entry name" value="NADH-G_4Fe-4S_3"/>
    <property type="match status" value="1"/>
</dbReference>
<dbReference type="Gene3D" id="3.30.200.210">
    <property type="match status" value="1"/>
</dbReference>
<dbReference type="PROSITE" id="PS00643">
    <property type="entry name" value="COMPLEX1_75K_3"/>
    <property type="match status" value="1"/>
</dbReference>
<gene>
    <name evidence="24" type="ORF">Triagg1_7829</name>
</gene>
<dbReference type="PROSITE" id="PS00641">
    <property type="entry name" value="COMPLEX1_75K_1"/>
    <property type="match status" value="1"/>
</dbReference>
<keyword evidence="7" id="KW-0548">Nucleotidyltransferase</keyword>
<evidence type="ECO:0000256" key="16">
    <source>
        <dbReference type="ARBA" id="ARBA00031547"/>
    </source>
</evidence>
<protein>
    <recommendedName>
        <fullName evidence="18">NADH-ubiquinone oxidoreductase 78 kDa subunit, mitochondrial</fullName>
    </recommendedName>
    <alternativeName>
        <fullName evidence="16">Selenoprotein O</fullName>
    </alternativeName>
</protein>
<keyword evidence="8" id="KW-0479">Metal-binding</keyword>
<evidence type="ECO:0000259" key="21">
    <source>
        <dbReference type="PROSITE" id="PS51085"/>
    </source>
</evidence>
<dbReference type="GO" id="GO:0008137">
    <property type="term" value="F:NADH dehydrogenase (ubiquinone) activity"/>
    <property type="evidence" value="ECO:0007669"/>
    <property type="project" value="InterPro"/>
</dbReference>
<dbReference type="InterPro" id="IPR006656">
    <property type="entry name" value="Mopterin_OxRdtase"/>
</dbReference>
<dbReference type="GO" id="GO:0005739">
    <property type="term" value="C:mitochondrion"/>
    <property type="evidence" value="ECO:0007669"/>
    <property type="project" value="TreeGrafter"/>
</dbReference>
<dbReference type="FunFam" id="3.30.70.20:FF:000002">
    <property type="entry name" value="NADH-ubiquinone oxidoreductase 75 kDa subunit"/>
    <property type="match status" value="1"/>
</dbReference>
<evidence type="ECO:0000256" key="11">
    <source>
        <dbReference type="ARBA" id="ARBA00022842"/>
    </source>
</evidence>
<dbReference type="GO" id="GO:0070733">
    <property type="term" value="F:AMPylase activity"/>
    <property type="evidence" value="ECO:0007669"/>
    <property type="project" value="TreeGrafter"/>
</dbReference>
<dbReference type="NCBIfam" id="TIGR01973">
    <property type="entry name" value="NuoG"/>
    <property type="match status" value="1"/>
</dbReference>
<name>A0AAE1I939_9HYPO</name>
<dbReference type="Pfam" id="PF09326">
    <property type="entry name" value="NADH_dhqG_C"/>
    <property type="match status" value="1"/>
</dbReference>
<evidence type="ECO:0000256" key="10">
    <source>
        <dbReference type="ARBA" id="ARBA00022840"/>
    </source>
</evidence>
<reference evidence="24" key="1">
    <citation type="submission" date="2023-11" db="EMBL/GenBank/DDBJ databases">
        <title>The genome sequences of three competitors of mushroom-forming fungi.</title>
        <authorList>
            <person name="Beijen E."/>
            <person name="Ohm R.A."/>
        </authorList>
    </citation>
    <scope>NUCLEOTIDE SEQUENCE</scope>
    <source>
        <strain evidence="24">CBS 100526</strain>
    </source>
</reference>
<organism evidence="24 25">
    <name type="scientific">Trichoderma aggressivum f. europaeum</name>
    <dbReference type="NCBI Taxonomy" id="173218"/>
    <lineage>
        <taxon>Eukaryota</taxon>
        <taxon>Fungi</taxon>
        <taxon>Dikarya</taxon>
        <taxon>Ascomycota</taxon>
        <taxon>Pezizomycotina</taxon>
        <taxon>Sordariomycetes</taxon>
        <taxon>Hypocreomycetidae</taxon>
        <taxon>Hypocreales</taxon>
        <taxon>Hypocreaceae</taxon>
        <taxon>Trichoderma</taxon>
    </lineage>
</organism>
<dbReference type="InterPro" id="IPR054351">
    <property type="entry name" value="NADH_UbQ_OxRdtase_ferredoxin"/>
</dbReference>
<dbReference type="InterPro" id="IPR003846">
    <property type="entry name" value="SelO"/>
</dbReference>
<keyword evidence="25" id="KW-1185">Reference proteome</keyword>
<evidence type="ECO:0000313" key="24">
    <source>
        <dbReference type="EMBL" id="KAK4067101.1"/>
    </source>
</evidence>
<dbReference type="RefSeq" id="XP_062753162.1">
    <property type="nucleotide sequence ID" value="XM_062902608.1"/>
</dbReference>
<dbReference type="Pfam" id="PF22117">
    <property type="entry name" value="Fer4_Nqo3"/>
    <property type="match status" value="1"/>
</dbReference>
<dbReference type="PROSITE" id="PS00642">
    <property type="entry name" value="COMPLEX1_75K_2"/>
    <property type="match status" value="1"/>
</dbReference>
<dbReference type="SUPFAM" id="SSF54292">
    <property type="entry name" value="2Fe-2S ferredoxin-like"/>
    <property type="match status" value="1"/>
</dbReference>
<feature type="region of interest" description="Disordered" evidence="20">
    <location>
        <begin position="261"/>
        <end position="288"/>
    </location>
</feature>
<evidence type="ECO:0000256" key="9">
    <source>
        <dbReference type="ARBA" id="ARBA00022741"/>
    </source>
</evidence>
<sequence length="1431" mass="159529">MTSSGKPFEGVSLDDLPKSWNFTASLPPDQAFPTPADSHKTPRDKILPRQVRDALFTWVRPSQQEDPELLAVSPAALRDIGIKEGEEKTEDFRQLVAGNKLYGWDETKLEGGYPWAQCYGGFQFGQWAGQLGDGRAISLFETTNPASNVRYELQLKGAGLTPYSRFADGKAVLRSSLREFVVSEALNALKIPTTRALSLTLLPHSKVARETTEPGAIVLRFAQSWLRLGTFDIMRARGDRALIRKLATYIAEDVFGGWETLPGRLESPEDPKKSPPPKRGIPASEIQGPSNAAENRFQRLYREIVRRNAVTVAHWQAYGFMNGVLNTDNTSVYGLSMDYGPFAFMDNFDPSYTPNHDDHMLRYNYKNQPTIIWWNLVRLGEALGELVGIGAQVDDEAFVNKGIKEEQEKELVERAENLITQAGEEYKTVFLNEYKRLMTARIGLRNFKETDFEELFSEGLDTMEALELDFNHFFRRLGTIQLADIADPAGRKEKAAIFFHKEGPPQAVSEDDAKERIAKWLDKWRLRALEDWGSESADALSEDQDAERRQAMKQVNPNFVPRGWILDEVIRRVEKEGERHVLNRIMHMALHPFEDSWDGVAIDGVEYKGDLEEEQRWVGDVPRFERAMQYLIFDINITKQPRLSILRHLLLDEMLRPAQIRFDDAHPTRTEPFLHSPQRPSRSIRQGDTMLRQSLARSAWRTGRRAAAASRAFATTPRRAAEVELTIDGKKVSIEAGSALIQACEKAGATVPRYCYHEKLMIAGNCRMCLVEVEKAPKPVASCAWPVQPGMVVKTNSPLTHKAREGVMEFLLANHPLDCPICDQGGECDLQDQSMRYGADRGRFHEIGGKRAVEDKNIGPLIKTSMNRCIHCTRCVRFANDIAGAPEMGSTGRGNDLQIGTYLEKNLDSEMSGNIIDLCPVGALTSKPYAFRARPWELKHTESIDVLDGLGSNIRVDSRGLEVMRVLPRLNDDVNEEWINDKTRFACDGLKTQRLTVPLVRREGKFETADWEEALTVIAKAYQQTNPQGNEFKVIAGALTEVESLVVAKDMANKLGSENLALDTPTGSQPLAHGVDVRSNYLFNSKIWGIEESDCILIVGSNPRHEAAVLNARIRKQWLRSDLEIGVVGETWESTFEFEHLGADHAALKKALAGPFGKKLQAAKKPMIIVGSGVTDHVDAKAFYETVGTFVNQNAANFRTAEWDGYNVLQREASRAGAFEVGFVTPSAEVAQTKPKFVWLLGADEVNAADIPKDAFVVYQGHHGDRGAQIADIVLPGAAYTEKAGTYINTEGRVQMTRAATSLPGAARTDWKILRAASEFLGAPLPYDDVAAVRDRMIEISPALAAYDVVEPVALKELSKVQLVEQNKGAKASNQPLKKVIENFYFTDVISRSSPTMARCSAAKTTGDPRTNFMAPGVEEDRPMGQVAYGA</sequence>
<dbReference type="InterPro" id="IPR001041">
    <property type="entry name" value="2Fe-2S_ferredoxin-type"/>
</dbReference>
<dbReference type="Pfam" id="PF10588">
    <property type="entry name" value="NADH-G_4Fe-4S_3"/>
    <property type="match status" value="1"/>
</dbReference>
<keyword evidence="11" id="KW-0460">Magnesium</keyword>
<dbReference type="PANTHER" id="PTHR32057:SF14">
    <property type="entry name" value="PROTEIN ADENYLYLTRANSFERASE SELO, MITOCHONDRIAL"/>
    <property type="match status" value="1"/>
</dbReference>
<evidence type="ECO:0000256" key="4">
    <source>
        <dbReference type="ARBA" id="ARBA00009747"/>
    </source>
</evidence>
<evidence type="ECO:0000256" key="20">
    <source>
        <dbReference type="SAM" id="MobiDB-lite"/>
    </source>
</evidence>
<evidence type="ECO:0000256" key="7">
    <source>
        <dbReference type="ARBA" id="ARBA00022695"/>
    </source>
</evidence>
<dbReference type="InterPro" id="IPR015405">
    <property type="entry name" value="NDUFS1-like_C"/>
</dbReference>
<evidence type="ECO:0000259" key="23">
    <source>
        <dbReference type="PROSITE" id="PS51839"/>
    </source>
</evidence>
<dbReference type="GO" id="GO:0042773">
    <property type="term" value="P:ATP synthesis coupled electron transport"/>
    <property type="evidence" value="ECO:0007669"/>
    <property type="project" value="InterPro"/>
</dbReference>